<feature type="compositionally biased region" description="Polar residues" evidence="8">
    <location>
        <begin position="931"/>
        <end position="944"/>
    </location>
</feature>
<evidence type="ECO:0000256" key="8">
    <source>
        <dbReference type="SAM" id="MobiDB-lite"/>
    </source>
</evidence>
<dbReference type="SMART" id="SM01312">
    <property type="entry name" value="RTC4"/>
    <property type="match status" value="1"/>
</dbReference>
<dbReference type="HOGENOM" id="CLU_317604_0_0_1"/>
<comment type="function">
    <text evidence="1">May be involved in a process influencing telomere capping.</text>
</comment>
<feature type="region of interest" description="Disordered" evidence="8">
    <location>
        <begin position="426"/>
        <end position="505"/>
    </location>
</feature>
<keyword evidence="6" id="KW-0963">Cytoplasm</keyword>
<feature type="domain" description="Restriction of telomere capping protein 4 C-terminal" evidence="9">
    <location>
        <begin position="775"/>
        <end position="879"/>
    </location>
</feature>
<dbReference type="InterPro" id="IPR028094">
    <property type="entry name" value="RTC4_C"/>
</dbReference>
<evidence type="ECO:0000256" key="7">
    <source>
        <dbReference type="ARBA" id="ARBA00023242"/>
    </source>
</evidence>
<dbReference type="PANTHER" id="PTHR41391:SF1">
    <property type="entry name" value="RESTRICTION OF TELOMERE CAPPING PROTEIN 4"/>
    <property type="match status" value="1"/>
</dbReference>
<dbReference type="PANTHER" id="PTHR41391">
    <property type="entry name" value="RESTRICTION OF TELOMERE CAPPING PROTEIN 4"/>
    <property type="match status" value="1"/>
</dbReference>
<comment type="subcellular location">
    <subcellularLocation>
        <location evidence="3">Cytoplasm</location>
    </subcellularLocation>
    <subcellularLocation>
        <location evidence="2">Nucleus</location>
    </subcellularLocation>
</comment>
<evidence type="ECO:0000259" key="9">
    <source>
        <dbReference type="SMART" id="SM01312"/>
    </source>
</evidence>
<dbReference type="GO" id="GO:0005634">
    <property type="term" value="C:nucleus"/>
    <property type="evidence" value="ECO:0007669"/>
    <property type="project" value="UniProtKB-SubCell"/>
</dbReference>
<evidence type="ECO:0000313" key="11">
    <source>
        <dbReference type="Proteomes" id="UP000030669"/>
    </source>
</evidence>
<organism evidence="10 11">
    <name type="scientific">Gloeophyllum trabeum (strain ATCC 11539 / FP-39264 / Madison 617)</name>
    <name type="common">Brown rot fungus</name>
    <dbReference type="NCBI Taxonomy" id="670483"/>
    <lineage>
        <taxon>Eukaryota</taxon>
        <taxon>Fungi</taxon>
        <taxon>Dikarya</taxon>
        <taxon>Basidiomycota</taxon>
        <taxon>Agaricomycotina</taxon>
        <taxon>Agaricomycetes</taxon>
        <taxon>Gloeophyllales</taxon>
        <taxon>Gloeophyllaceae</taxon>
        <taxon>Gloeophyllum</taxon>
    </lineage>
</organism>
<dbReference type="GO" id="GO:0005737">
    <property type="term" value="C:cytoplasm"/>
    <property type="evidence" value="ECO:0007669"/>
    <property type="project" value="UniProtKB-SubCell"/>
</dbReference>
<keyword evidence="11" id="KW-1185">Reference proteome</keyword>
<protein>
    <recommendedName>
        <fullName evidence="5">Restriction of telomere capping protein 4</fullName>
    </recommendedName>
</protein>
<evidence type="ECO:0000256" key="5">
    <source>
        <dbReference type="ARBA" id="ARBA00015162"/>
    </source>
</evidence>
<evidence type="ECO:0000256" key="2">
    <source>
        <dbReference type="ARBA" id="ARBA00004123"/>
    </source>
</evidence>
<dbReference type="Pfam" id="PF14474">
    <property type="entry name" value="RTC4"/>
    <property type="match status" value="1"/>
</dbReference>
<feature type="compositionally biased region" description="Polar residues" evidence="8">
    <location>
        <begin position="956"/>
        <end position="965"/>
    </location>
</feature>
<dbReference type="EMBL" id="KB469375">
    <property type="protein sequence ID" value="EPQ50067.1"/>
    <property type="molecule type" value="Genomic_DNA"/>
</dbReference>
<evidence type="ECO:0000256" key="4">
    <source>
        <dbReference type="ARBA" id="ARBA00009461"/>
    </source>
</evidence>
<keyword evidence="7" id="KW-0539">Nucleus</keyword>
<comment type="similarity">
    <text evidence="4">Belongs to the RTC4 family.</text>
</comment>
<evidence type="ECO:0000256" key="6">
    <source>
        <dbReference type="ARBA" id="ARBA00022490"/>
    </source>
</evidence>
<feature type="region of interest" description="Disordered" evidence="8">
    <location>
        <begin position="931"/>
        <end position="987"/>
    </location>
</feature>
<dbReference type="KEGG" id="gtr:GLOTRDRAFT_97252"/>
<dbReference type="OMA" id="YRTEIAN"/>
<feature type="compositionally biased region" description="Basic residues" evidence="8">
    <location>
        <begin position="479"/>
        <end position="492"/>
    </location>
</feature>
<sequence>MSQYTEYNLTDPVVHPLDKCQKCHSGMGPIRVFVGTGERFADRGRICQSCSDVKNCHYTAFLTEQAYNFEDAELLASRLTLQRTYPGYSAQELRRDQILRPAIPPPALPPISPGQIDCANLDCSSKTGNRTRGHRQCIERFCKGCCETARAKAESTGGRRAHCIAHKVPSCDISREMVSLSQENSAVRPHALQNSSAAHISGPARSLANTASRPFEHIPATSSTCPSVATRGPLASLSAANSVRVPAEVPAGRSATAVLQHPGSVHDAFAPSQRAPGRRLARPMSSLWENKYSQAKTQRQEVKTNKARNEEMSSALKKTVTFVIWFENGVDPVRLQHHVDTYPQLMLESLGSVFIEPFQLSPTSLLDKYDTLKKLWSTITIRTVIVVDTQQPTLLRLRPDIWTPLKDCPQLIEEIEDQVRKLSGTKRSAHTLVSPPKKTIRTADSSSARDLTHPCPDVISLSSSDSETPHDQSSPLPRTKAKSSRKTAKLPTHHAQPPPFPLDRKGDALEAEHRSWPNDFYVVEIRDGLKKMEKMKAQQAIDYIHSFAEVFGVPMKKTSYNKYKSLWNGNDIPTKLRERFVKYGEQKAGLWKNLLKALKTYKSEDEGEVSDLFTDHSSTAHQDKGKQREVSPVSAPDDILATGDAADISAPVMGDSSDSDDDVVTPRCPYCDEKIPFAPTQRMIQMDNALRKITYLNPSPKNPHHRTAESFRVYFSYCELHRWAREELPKAQADGWPIEPDFASLWNRIWDLQADLLQIAANPKKNEFFIKTRELYTPGLSSRKVESLGAQYKRFEGKSAGYYGGTGWVILELILKHLIPDGQIDLTRAKPLSYNALVSEVLLPETTVRLIQEDLSLQRADAIDVFHDSSRFGSVAHPGTGEDPHIDNIQMMLSSIMALVSSDLEEYQNSQSALGFEDWIGLRADVRFGRSSTDNGTQASTAESSGLAPVDDSKHSGSPSQTAVQSPDADSRHHGGRVSGPAPAPNVKIEDDEIDLMSGSLDLPAVAGAIDGFHIVQGGDRVTYEIDD</sequence>
<proteinExistence type="inferred from homology"/>
<dbReference type="eggNOG" id="ENOG502RDDK">
    <property type="taxonomic scope" value="Eukaryota"/>
</dbReference>
<evidence type="ECO:0000313" key="10">
    <source>
        <dbReference type="EMBL" id="EPQ50067.1"/>
    </source>
</evidence>
<evidence type="ECO:0000256" key="3">
    <source>
        <dbReference type="ARBA" id="ARBA00004496"/>
    </source>
</evidence>
<feature type="compositionally biased region" description="Polar residues" evidence="8">
    <location>
        <begin position="460"/>
        <end position="476"/>
    </location>
</feature>
<accession>S7PRR4</accession>
<evidence type="ECO:0000256" key="1">
    <source>
        <dbReference type="ARBA" id="ARBA00002738"/>
    </source>
</evidence>
<gene>
    <name evidence="10" type="ORF">GLOTRDRAFT_97252</name>
</gene>
<reference evidence="10 11" key="1">
    <citation type="journal article" date="2012" name="Science">
        <title>The Paleozoic origin of enzymatic lignin decomposition reconstructed from 31 fungal genomes.</title>
        <authorList>
            <person name="Floudas D."/>
            <person name="Binder M."/>
            <person name="Riley R."/>
            <person name="Barry K."/>
            <person name="Blanchette R.A."/>
            <person name="Henrissat B."/>
            <person name="Martinez A.T."/>
            <person name="Otillar R."/>
            <person name="Spatafora J.W."/>
            <person name="Yadav J.S."/>
            <person name="Aerts A."/>
            <person name="Benoit I."/>
            <person name="Boyd A."/>
            <person name="Carlson A."/>
            <person name="Copeland A."/>
            <person name="Coutinho P.M."/>
            <person name="de Vries R.P."/>
            <person name="Ferreira P."/>
            <person name="Findley K."/>
            <person name="Foster B."/>
            <person name="Gaskell J."/>
            <person name="Glotzer D."/>
            <person name="Gorecki P."/>
            <person name="Heitman J."/>
            <person name="Hesse C."/>
            <person name="Hori C."/>
            <person name="Igarashi K."/>
            <person name="Jurgens J.A."/>
            <person name="Kallen N."/>
            <person name="Kersten P."/>
            <person name="Kohler A."/>
            <person name="Kuees U."/>
            <person name="Kumar T.K.A."/>
            <person name="Kuo A."/>
            <person name="LaButti K."/>
            <person name="Larrondo L.F."/>
            <person name="Lindquist E."/>
            <person name="Ling A."/>
            <person name="Lombard V."/>
            <person name="Lucas S."/>
            <person name="Lundell T."/>
            <person name="Martin R."/>
            <person name="McLaughlin D.J."/>
            <person name="Morgenstern I."/>
            <person name="Morin E."/>
            <person name="Murat C."/>
            <person name="Nagy L.G."/>
            <person name="Nolan M."/>
            <person name="Ohm R.A."/>
            <person name="Patyshakuliyeva A."/>
            <person name="Rokas A."/>
            <person name="Ruiz-Duenas F.J."/>
            <person name="Sabat G."/>
            <person name="Salamov A."/>
            <person name="Samejima M."/>
            <person name="Schmutz J."/>
            <person name="Slot J.C."/>
            <person name="St John F."/>
            <person name="Stenlid J."/>
            <person name="Sun H."/>
            <person name="Sun S."/>
            <person name="Syed K."/>
            <person name="Tsang A."/>
            <person name="Wiebenga A."/>
            <person name="Young D."/>
            <person name="Pisabarro A."/>
            <person name="Eastwood D.C."/>
            <person name="Martin F."/>
            <person name="Cullen D."/>
            <person name="Grigoriev I.V."/>
            <person name="Hibbett D.S."/>
        </authorList>
    </citation>
    <scope>NUCLEOTIDE SEQUENCE [LARGE SCALE GENOMIC DNA]</scope>
    <source>
        <strain evidence="10 11">ATCC 11539</strain>
    </source>
</reference>
<dbReference type="InterPro" id="IPR039024">
    <property type="entry name" value="RTC4"/>
</dbReference>
<dbReference type="Proteomes" id="UP000030669">
    <property type="component" value="Unassembled WGS sequence"/>
</dbReference>
<dbReference type="GeneID" id="19309984"/>
<dbReference type="OrthoDB" id="128308at2759"/>
<dbReference type="RefSeq" id="XP_007871478.1">
    <property type="nucleotide sequence ID" value="XM_007873287.1"/>
</dbReference>
<feature type="region of interest" description="Disordered" evidence="8">
    <location>
        <begin position="618"/>
        <end position="638"/>
    </location>
</feature>
<dbReference type="AlphaFoldDB" id="S7PRR4"/>
<name>S7PRR4_GLOTA</name>